<evidence type="ECO:0000313" key="3">
    <source>
        <dbReference type="Proteomes" id="UP000648257"/>
    </source>
</evidence>
<reference evidence="2 3" key="1">
    <citation type="submission" date="2020-08" db="EMBL/GenBank/DDBJ databases">
        <title>Novel species isolated from subtropical streams in China.</title>
        <authorList>
            <person name="Lu H."/>
        </authorList>
    </citation>
    <scope>NUCLEOTIDE SEQUENCE [LARGE SCALE GENOMIC DNA]</scope>
    <source>
        <strain evidence="2 3">KACC 16656</strain>
    </source>
</reference>
<keyword evidence="3" id="KW-1185">Reference proteome</keyword>
<dbReference type="PANTHER" id="PTHR11102">
    <property type="entry name" value="SEL-1-LIKE PROTEIN"/>
    <property type="match status" value="1"/>
</dbReference>
<dbReference type="Proteomes" id="UP000648257">
    <property type="component" value="Unassembled WGS sequence"/>
</dbReference>
<evidence type="ECO:0000256" key="1">
    <source>
        <dbReference type="SAM" id="MobiDB-lite"/>
    </source>
</evidence>
<dbReference type="Pfam" id="PF08238">
    <property type="entry name" value="Sel1"/>
    <property type="match status" value="6"/>
</dbReference>
<dbReference type="PANTHER" id="PTHR11102:SF160">
    <property type="entry name" value="ERAD-ASSOCIATED E3 UBIQUITIN-PROTEIN LIGASE COMPONENT HRD3"/>
    <property type="match status" value="1"/>
</dbReference>
<dbReference type="InterPro" id="IPR011990">
    <property type="entry name" value="TPR-like_helical_dom_sf"/>
</dbReference>
<dbReference type="SMART" id="SM00671">
    <property type="entry name" value="SEL1"/>
    <property type="match status" value="6"/>
</dbReference>
<dbReference type="InterPro" id="IPR006597">
    <property type="entry name" value="Sel1-like"/>
</dbReference>
<feature type="compositionally biased region" description="Polar residues" evidence="1">
    <location>
        <begin position="72"/>
        <end position="94"/>
    </location>
</feature>
<evidence type="ECO:0000313" key="2">
    <source>
        <dbReference type="EMBL" id="MBC3808884.1"/>
    </source>
</evidence>
<proteinExistence type="predicted"/>
<sequence>MFDIPSFFIDHQIDQDADERTIKRAYAKALKQIDQDNDLEGFQSLREDYERALAWARSKDWREQYVAEQNAEGEQSTDLDSTSAHVNSESNVATSKEDDVIADTYVDSKNVASTEHVSQEPTSSAVENGEEQVVYAIDIARNIFMEFLHHLGEKAEEVGQTEFLLRMYLDDERLINVEIRDLFEWLIAERLAQGWQTGNGDLFGAAVKCFGWHQDKHRILRFHDFGYYLDRAVDEMSAFNLQEEARTNRQVGLIRLARNDAPPTKQFLRENIYFIDEMLSNYPTWLAMVTKYENLQTWHKRAEEYKFFQPPKLSRKALNNFFENNDWSAAIAFCIFVLVMSIGIIMLDSSGTHPSKDSSNTQIISTDASSANLVIQAIRFLEGKDGFSKNEDEALRYFKLASDNGSLEGDIGLARIYQNEKSKHYDPASAHRLWFGAAEAGMPEAWLAVALHFDEGIGVEKDVTKALYWYRRSAEFGNAAAIYNLAIKYERGDGVPVNHREAFELYESAAMKGNHLAQGTLSSVYLEGKFGKKVNLQKGLDWLKIVAENGDPKSQFLYAEVFEFAKYGVTQDLEMAANWYRNAQTLGHLEANEALNRVCVKLNRYGCNV</sequence>
<dbReference type="EMBL" id="JACOFW010000021">
    <property type="protein sequence ID" value="MBC3808884.1"/>
    <property type="molecule type" value="Genomic_DNA"/>
</dbReference>
<dbReference type="SUPFAM" id="SSF81901">
    <property type="entry name" value="HCP-like"/>
    <property type="match status" value="1"/>
</dbReference>
<gene>
    <name evidence="2" type="ORF">H8K52_16200</name>
</gene>
<name>A0ABR6X7L5_9BURK</name>
<comment type="caution">
    <text evidence="2">The sequence shown here is derived from an EMBL/GenBank/DDBJ whole genome shotgun (WGS) entry which is preliminary data.</text>
</comment>
<dbReference type="RefSeq" id="WP_186923951.1">
    <property type="nucleotide sequence ID" value="NZ_JACOFW010000021.1"/>
</dbReference>
<feature type="region of interest" description="Disordered" evidence="1">
    <location>
        <begin position="67"/>
        <end position="99"/>
    </location>
</feature>
<dbReference type="Gene3D" id="1.25.40.10">
    <property type="entry name" value="Tetratricopeptide repeat domain"/>
    <property type="match status" value="1"/>
</dbReference>
<accession>A0ABR6X7L5</accession>
<protein>
    <submittedName>
        <fullName evidence="2">Sel1 repeat family protein</fullName>
    </submittedName>
</protein>
<organism evidence="2 3">
    <name type="scientific">Undibacterium seohonense</name>
    <dbReference type="NCBI Taxonomy" id="1344950"/>
    <lineage>
        <taxon>Bacteria</taxon>
        <taxon>Pseudomonadati</taxon>
        <taxon>Pseudomonadota</taxon>
        <taxon>Betaproteobacteria</taxon>
        <taxon>Burkholderiales</taxon>
        <taxon>Oxalobacteraceae</taxon>
        <taxon>Undibacterium</taxon>
    </lineage>
</organism>
<dbReference type="InterPro" id="IPR050767">
    <property type="entry name" value="Sel1_AlgK"/>
</dbReference>